<dbReference type="CDD" id="cd12249">
    <property type="entry name" value="RRM1_hnRNPR_like"/>
    <property type="match status" value="1"/>
</dbReference>
<dbReference type="InterPro" id="IPR012677">
    <property type="entry name" value="Nucleotide-bd_a/b_plait_sf"/>
</dbReference>
<evidence type="ECO:0000256" key="3">
    <source>
        <dbReference type="SAM" id="SignalP"/>
    </source>
</evidence>
<evidence type="ECO:0000313" key="6">
    <source>
        <dbReference type="WBParaSite" id="SMTH1_75130.1"/>
    </source>
</evidence>
<feature type="chain" id="PRO_5041692857" description="RRM domain-containing protein" evidence="3">
    <location>
        <begin position="19"/>
        <end position="156"/>
    </location>
</feature>
<evidence type="ECO:0000313" key="5">
    <source>
        <dbReference type="Proteomes" id="UP000050791"/>
    </source>
</evidence>
<evidence type="ECO:0000256" key="2">
    <source>
        <dbReference type="PROSITE-ProRule" id="PRU00176"/>
    </source>
</evidence>
<dbReference type="WBParaSite" id="SMTH1_75130.1">
    <property type="protein sequence ID" value="SMTH1_75130.1"/>
    <property type="gene ID" value="SMTH1_75130"/>
</dbReference>
<name>A0AA85BRH2_9TREM</name>
<dbReference type="SUPFAM" id="SSF54928">
    <property type="entry name" value="RNA-binding domain, RBD"/>
    <property type="match status" value="1"/>
</dbReference>
<dbReference type="Proteomes" id="UP000050791">
    <property type="component" value="Unassembled WGS sequence"/>
</dbReference>
<dbReference type="SMART" id="SM00360">
    <property type="entry name" value="RRM"/>
    <property type="match status" value="1"/>
</dbReference>
<dbReference type="PROSITE" id="PS50102">
    <property type="entry name" value="RRM"/>
    <property type="match status" value="1"/>
</dbReference>
<feature type="signal peptide" evidence="3">
    <location>
        <begin position="1"/>
        <end position="18"/>
    </location>
</feature>
<dbReference type="Pfam" id="PF00076">
    <property type="entry name" value="RRM_1"/>
    <property type="match status" value="1"/>
</dbReference>
<keyword evidence="1 2" id="KW-0694">RNA-binding</keyword>
<organism evidence="5 6">
    <name type="scientific">Schistosoma mattheei</name>
    <dbReference type="NCBI Taxonomy" id="31246"/>
    <lineage>
        <taxon>Eukaryota</taxon>
        <taxon>Metazoa</taxon>
        <taxon>Spiralia</taxon>
        <taxon>Lophotrochozoa</taxon>
        <taxon>Platyhelminthes</taxon>
        <taxon>Trematoda</taxon>
        <taxon>Digenea</taxon>
        <taxon>Strigeidida</taxon>
        <taxon>Schistosomatoidea</taxon>
        <taxon>Schistosomatidae</taxon>
        <taxon>Schistosoma</taxon>
    </lineage>
</organism>
<accession>A0AA85BRH2</accession>
<dbReference type="InterPro" id="IPR035979">
    <property type="entry name" value="RBD_domain_sf"/>
</dbReference>
<reference evidence="6" key="1">
    <citation type="submission" date="2023-11" db="UniProtKB">
        <authorList>
            <consortium name="WormBaseParasite"/>
        </authorList>
    </citation>
    <scope>IDENTIFICATION</scope>
</reference>
<dbReference type="Gene3D" id="3.30.70.330">
    <property type="match status" value="1"/>
</dbReference>
<proteinExistence type="predicted"/>
<dbReference type="GO" id="GO:0003723">
    <property type="term" value="F:RNA binding"/>
    <property type="evidence" value="ECO:0007669"/>
    <property type="project" value="UniProtKB-UniRule"/>
</dbReference>
<keyword evidence="3" id="KW-0732">Signal</keyword>
<dbReference type="AlphaFoldDB" id="A0AA85BRH2"/>
<sequence length="156" mass="18284">MLLSVFLILACLLSDVFWITPTLVTLTERTFYRLLQKMDQRCYSPSPNWYGPKSPNGCEVFIGKIPRDWFEDELVPVFELVKKIYLFRIMVDFSGLNRGYAFCMYTNRDDTRRAVNELNCYEIRKGKILSVCFSIDNCHLFIGVIPKLKAKDELML</sequence>
<dbReference type="PANTHER" id="PTHR21245">
    <property type="entry name" value="HETEROGENEOUS NUCLEAR RIBONUCLEOPROTEIN"/>
    <property type="match status" value="1"/>
</dbReference>
<evidence type="ECO:0000259" key="4">
    <source>
        <dbReference type="PROSITE" id="PS50102"/>
    </source>
</evidence>
<evidence type="ECO:0000256" key="1">
    <source>
        <dbReference type="ARBA" id="ARBA00022884"/>
    </source>
</evidence>
<protein>
    <recommendedName>
        <fullName evidence="4">RRM domain-containing protein</fullName>
    </recommendedName>
</protein>
<dbReference type="InterPro" id="IPR000504">
    <property type="entry name" value="RRM_dom"/>
</dbReference>
<feature type="domain" description="RRM" evidence="4">
    <location>
        <begin position="58"/>
        <end position="136"/>
    </location>
</feature>